<feature type="domain" description="HTH lysR-type" evidence="5">
    <location>
        <begin position="1"/>
        <end position="58"/>
    </location>
</feature>
<dbReference type="SUPFAM" id="SSF46785">
    <property type="entry name" value="Winged helix' DNA-binding domain"/>
    <property type="match status" value="1"/>
</dbReference>
<keyword evidence="4" id="KW-0804">Transcription</keyword>
<dbReference type="InterPro" id="IPR000847">
    <property type="entry name" value="LysR_HTH_N"/>
</dbReference>
<dbReference type="GO" id="GO:0005829">
    <property type="term" value="C:cytosol"/>
    <property type="evidence" value="ECO:0007669"/>
    <property type="project" value="TreeGrafter"/>
</dbReference>
<dbReference type="PANTHER" id="PTHR30419">
    <property type="entry name" value="HTH-TYPE TRANSCRIPTIONAL REGULATOR YBHD"/>
    <property type="match status" value="1"/>
</dbReference>
<keyword evidence="3" id="KW-0238">DNA-binding</keyword>
<dbReference type="Gene3D" id="3.40.190.290">
    <property type="match status" value="1"/>
</dbReference>
<protein>
    <submittedName>
        <fullName evidence="6">LysR family transcriptional regulator</fullName>
    </submittedName>
</protein>
<dbReference type="Pfam" id="PF03466">
    <property type="entry name" value="LysR_substrate"/>
    <property type="match status" value="1"/>
</dbReference>
<dbReference type="PRINTS" id="PR00039">
    <property type="entry name" value="HTHLYSR"/>
</dbReference>
<sequence>MHSKQLEYFVTAAKKGSIASAARALSIAQPAVSQQLASLEREIKATLFNRSFAGITLTAAGEIFLTHATALLEQMDIAKNAVSEESHSQNRVIKIGLIPSIGNVVSLPLLTEMGKSSERLKVEISTGPSYTIKDWLESKHIDIALTYREAVDEKSTHATPLIQEEMHLVFSASTEKREFEFLRHRAEVSFCELRQVPLLSPGKKDSLGQLIAYYEQKTGVMLNHDHAYSGQLMTGLRQVINGEGVMILPTSAIFHLKESGLVESVKIVEPDMHRTVFAFTDKNAVKQRHIQQALGTIKKVVSAEYDLQHWCGKLEFATSVTKCR</sequence>
<dbReference type="AlphaFoldDB" id="A0A6N9TBU8"/>
<evidence type="ECO:0000313" key="7">
    <source>
        <dbReference type="Proteomes" id="UP000471381"/>
    </source>
</evidence>
<dbReference type="FunFam" id="1.10.10.10:FF:000001">
    <property type="entry name" value="LysR family transcriptional regulator"/>
    <property type="match status" value="1"/>
</dbReference>
<name>A0A6N9TBU8_9ALTE</name>
<gene>
    <name evidence="6" type="ORF">GTQ48_00050</name>
</gene>
<evidence type="ECO:0000256" key="2">
    <source>
        <dbReference type="ARBA" id="ARBA00023015"/>
    </source>
</evidence>
<dbReference type="SUPFAM" id="SSF53850">
    <property type="entry name" value="Periplasmic binding protein-like II"/>
    <property type="match status" value="1"/>
</dbReference>
<comment type="caution">
    <text evidence="6">The sequence shown here is derived from an EMBL/GenBank/DDBJ whole genome shotgun (WGS) entry which is preliminary data.</text>
</comment>
<dbReference type="EMBL" id="JAAAWO010000001">
    <property type="protein sequence ID" value="NDW13922.1"/>
    <property type="molecule type" value="Genomic_DNA"/>
</dbReference>
<evidence type="ECO:0000256" key="1">
    <source>
        <dbReference type="ARBA" id="ARBA00009437"/>
    </source>
</evidence>
<dbReference type="Pfam" id="PF00126">
    <property type="entry name" value="HTH_1"/>
    <property type="match status" value="1"/>
</dbReference>
<dbReference type="GO" id="GO:0003677">
    <property type="term" value="F:DNA binding"/>
    <property type="evidence" value="ECO:0007669"/>
    <property type="project" value="UniProtKB-KW"/>
</dbReference>
<dbReference type="Proteomes" id="UP000471381">
    <property type="component" value="Unassembled WGS sequence"/>
</dbReference>
<dbReference type="GO" id="GO:0003700">
    <property type="term" value="F:DNA-binding transcription factor activity"/>
    <property type="evidence" value="ECO:0007669"/>
    <property type="project" value="InterPro"/>
</dbReference>
<evidence type="ECO:0000256" key="3">
    <source>
        <dbReference type="ARBA" id="ARBA00023125"/>
    </source>
</evidence>
<evidence type="ECO:0000313" key="6">
    <source>
        <dbReference type="EMBL" id="NDW13922.1"/>
    </source>
</evidence>
<evidence type="ECO:0000256" key="4">
    <source>
        <dbReference type="ARBA" id="ARBA00023163"/>
    </source>
</evidence>
<accession>A0A6N9TBU8</accession>
<dbReference type="InterPro" id="IPR005119">
    <property type="entry name" value="LysR_subst-bd"/>
</dbReference>
<dbReference type="InterPro" id="IPR036388">
    <property type="entry name" value="WH-like_DNA-bd_sf"/>
</dbReference>
<evidence type="ECO:0000259" key="5">
    <source>
        <dbReference type="PROSITE" id="PS50931"/>
    </source>
</evidence>
<keyword evidence="7" id="KW-1185">Reference proteome</keyword>
<reference evidence="6 7" key="1">
    <citation type="submission" date="2020-01" db="EMBL/GenBank/DDBJ databases">
        <title>Genomes of bacteria type strains.</title>
        <authorList>
            <person name="Chen J."/>
            <person name="Zhu S."/>
            <person name="Yang J."/>
        </authorList>
    </citation>
    <scope>NUCLEOTIDE SEQUENCE [LARGE SCALE GENOMIC DNA]</scope>
    <source>
        <strain evidence="6 7">LMG 24078</strain>
    </source>
</reference>
<proteinExistence type="inferred from homology"/>
<comment type="similarity">
    <text evidence="1">Belongs to the LysR transcriptional regulatory family.</text>
</comment>
<dbReference type="CDD" id="cd05466">
    <property type="entry name" value="PBP2_LTTR_substrate"/>
    <property type="match status" value="1"/>
</dbReference>
<organism evidence="6 7">
    <name type="scientific">Alteromonas genovensis</name>
    <dbReference type="NCBI Taxonomy" id="471225"/>
    <lineage>
        <taxon>Bacteria</taxon>
        <taxon>Pseudomonadati</taxon>
        <taxon>Pseudomonadota</taxon>
        <taxon>Gammaproteobacteria</taxon>
        <taxon>Alteromonadales</taxon>
        <taxon>Alteromonadaceae</taxon>
        <taxon>Alteromonas/Salinimonas group</taxon>
        <taxon>Alteromonas</taxon>
    </lineage>
</organism>
<keyword evidence="2" id="KW-0805">Transcription regulation</keyword>
<dbReference type="PROSITE" id="PS50931">
    <property type="entry name" value="HTH_LYSR"/>
    <property type="match status" value="1"/>
</dbReference>
<dbReference type="InterPro" id="IPR050950">
    <property type="entry name" value="HTH-type_LysR_regulators"/>
</dbReference>
<dbReference type="InterPro" id="IPR036390">
    <property type="entry name" value="WH_DNA-bd_sf"/>
</dbReference>
<dbReference type="Gene3D" id="1.10.10.10">
    <property type="entry name" value="Winged helix-like DNA-binding domain superfamily/Winged helix DNA-binding domain"/>
    <property type="match status" value="1"/>
</dbReference>